<dbReference type="STRING" id="5643.A0A060S9V2"/>
<name>A0A060S9V2_PYCCI</name>
<gene>
    <name evidence="6" type="ORF">BN946_scf184844.g10</name>
</gene>
<feature type="site" description="Lowers pKa of active site Tyr" evidence="4">
    <location>
        <position position="76"/>
    </location>
</feature>
<accession>A0A060S9V2</accession>
<evidence type="ECO:0000259" key="5">
    <source>
        <dbReference type="Pfam" id="PF00248"/>
    </source>
</evidence>
<dbReference type="Gene3D" id="3.20.20.100">
    <property type="entry name" value="NADP-dependent oxidoreductase domain"/>
    <property type="match status" value="1"/>
</dbReference>
<feature type="active site" description="Proton donor" evidence="2">
    <location>
        <position position="51"/>
    </location>
</feature>
<dbReference type="GO" id="GO:0016616">
    <property type="term" value="F:oxidoreductase activity, acting on the CH-OH group of donors, NAD or NADP as acceptor"/>
    <property type="evidence" value="ECO:0007669"/>
    <property type="project" value="UniProtKB-ARBA"/>
</dbReference>
<feature type="domain" description="NADP-dependent oxidoreductase" evidence="5">
    <location>
        <begin position="18"/>
        <end position="285"/>
    </location>
</feature>
<keyword evidence="1" id="KW-0560">Oxidoreductase</keyword>
<evidence type="ECO:0000313" key="7">
    <source>
        <dbReference type="Proteomes" id="UP000029665"/>
    </source>
</evidence>
<dbReference type="PRINTS" id="PR00069">
    <property type="entry name" value="ALDKETRDTASE"/>
</dbReference>
<keyword evidence="7" id="KW-1185">Reference proteome</keyword>
<dbReference type="PROSITE" id="PS00798">
    <property type="entry name" value="ALDOKETO_REDUCTASE_1"/>
    <property type="match status" value="1"/>
</dbReference>
<dbReference type="InterPro" id="IPR023210">
    <property type="entry name" value="NADP_OxRdtase_dom"/>
</dbReference>
<dbReference type="InterPro" id="IPR018170">
    <property type="entry name" value="Aldo/ket_reductase_CS"/>
</dbReference>
<dbReference type="AlphaFoldDB" id="A0A060S9V2"/>
<organism evidence="6 7">
    <name type="scientific">Pycnoporus cinnabarinus</name>
    <name type="common">Cinnabar-red polypore</name>
    <name type="synonym">Trametes cinnabarina</name>
    <dbReference type="NCBI Taxonomy" id="5643"/>
    <lineage>
        <taxon>Eukaryota</taxon>
        <taxon>Fungi</taxon>
        <taxon>Dikarya</taxon>
        <taxon>Basidiomycota</taxon>
        <taxon>Agaricomycotina</taxon>
        <taxon>Agaricomycetes</taxon>
        <taxon>Polyporales</taxon>
        <taxon>Polyporaceae</taxon>
        <taxon>Trametes</taxon>
    </lineage>
</organism>
<dbReference type="FunFam" id="3.20.20.100:FF:000002">
    <property type="entry name" value="2,5-diketo-D-gluconic acid reductase A"/>
    <property type="match status" value="1"/>
</dbReference>
<evidence type="ECO:0000313" key="6">
    <source>
        <dbReference type="EMBL" id="CDO71006.1"/>
    </source>
</evidence>
<dbReference type="PIRSF" id="PIRSF000097">
    <property type="entry name" value="AKR"/>
    <property type="match status" value="1"/>
</dbReference>
<dbReference type="SUPFAM" id="SSF51430">
    <property type="entry name" value="NAD(P)-linked oxidoreductase"/>
    <property type="match status" value="1"/>
</dbReference>
<sequence length="316" mass="35094">MASPKIKLNNGVEIPIVGLGTWQSKPEEVITAVEYALKEAGYRHIDCAWAYDNEKEVGEGIRRSGVPRSEIFLTSKLWCTHHNRVEAALDETLANLGTDYLDLYLVHWPIHLNPNGNHPKFPTRPDGSRDVLTDWKIRDTWAQMEAVLAKGKVRAIGVSNFSERILEQDLLPYAKVVPAVDQVELHLYNPQLKLVEYLKSKGIVPQAYSPLGSTNSPLLQDETASALAQKYGLSTADILLGYLVAKDIVTLTKSVNPKRIKSNIEGALAAAKKLTKEDIEKLDGVAASGKQMRLIQPPWGVDLGFDNWPVRVQGRN</sequence>
<dbReference type="PROSITE" id="PS00062">
    <property type="entry name" value="ALDOKETO_REDUCTASE_2"/>
    <property type="match status" value="1"/>
</dbReference>
<dbReference type="OrthoDB" id="416253at2759"/>
<dbReference type="EMBL" id="CCBP010000097">
    <property type="protein sequence ID" value="CDO71006.1"/>
    <property type="molecule type" value="Genomic_DNA"/>
</dbReference>
<dbReference type="Proteomes" id="UP000029665">
    <property type="component" value="Unassembled WGS sequence"/>
</dbReference>
<comment type="caution">
    <text evidence="6">The sequence shown here is derived from an EMBL/GenBank/DDBJ whole genome shotgun (WGS) entry which is preliminary data.</text>
</comment>
<evidence type="ECO:0000256" key="3">
    <source>
        <dbReference type="PIRSR" id="PIRSR000097-2"/>
    </source>
</evidence>
<dbReference type="PANTHER" id="PTHR11732">
    <property type="entry name" value="ALDO/KETO REDUCTASE"/>
    <property type="match status" value="1"/>
</dbReference>
<evidence type="ECO:0000256" key="4">
    <source>
        <dbReference type="PIRSR" id="PIRSR000097-3"/>
    </source>
</evidence>
<dbReference type="InterPro" id="IPR036812">
    <property type="entry name" value="NAD(P)_OxRdtase_dom_sf"/>
</dbReference>
<dbReference type="OMA" id="WPPFLYD"/>
<protein>
    <recommendedName>
        <fullName evidence="5">NADP-dependent oxidoreductase domain-containing protein</fullName>
    </recommendedName>
</protein>
<dbReference type="InterPro" id="IPR020471">
    <property type="entry name" value="AKR"/>
</dbReference>
<dbReference type="Pfam" id="PF00248">
    <property type="entry name" value="Aldo_ket_red"/>
    <property type="match status" value="1"/>
</dbReference>
<feature type="binding site" evidence="3">
    <location>
        <position position="107"/>
    </location>
    <ligand>
        <name>substrate</name>
    </ligand>
</feature>
<evidence type="ECO:0000256" key="2">
    <source>
        <dbReference type="PIRSR" id="PIRSR000097-1"/>
    </source>
</evidence>
<evidence type="ECO:0000256" key="1">
    <source>
        <dbReference type="ARBA" id="ARBA00023002"/>
    </source>
</evidence>
<dbReference type="HOGENOM" id="CLU_023205_0_0_1"/>
<proteinExistence type="predicted"/>
<reference evidence="6" key="1">
    <citation type="submission" date="2014-01" db="EMBL/GenBank/DDBJ databases">
        <title>The genome of the white-rot fungus Pycnoporus cinnabarinus: a basidiomycete model with a versatile arsenal for lignocellulosic biomass breakdown.</title>
        <authorList>
            <person name="Levasseur A."/>
            <person name="Lomascolo A."/>
            <person name="Ruiz-Duenas F.J."/>
            <person name="Uzan E."/>
            <person name="Piumi F."/>
            <person name="Kues U."/>
            <person name="Ram A.F.J."/>
            <person name="Murat C."/>
            <person name="Haon M."/>
            <person name="Benoit I."/>
            <person name="Arfi Y."/>
            <person name="Chevret D."/>
            <person name="Drula E."/>
            <person name="Kwon M.J."/>
            <person name="Gouret P."/>
            <person name="Lesage-Meessen L."/>
            <person name="Lombard V."/>
            <person name="Mariette J."/>
            <person name="Noirot C."/>
            <person name="Park J."/>
            <person name="Patyshakuliyeva A."/>
            <person name="Wieneger R.A.B."/>
            <person name="Wosten H.A.B."/>
            <person name="Martin F."/>
            <person name="Coutinho P.M."/>
            <person name="de Vries R."/>
            <person name="Martinez A.T."/>
            <person name="Klopp C."/>
            <person name="Pontarotti P."/>
            <person name="Henrissat B."/>
            <person name="Record E."/>
        </authorList>
    </citation>
    <scope>NUCLEOTIDE SEQUENCE [LARGE SCALE GENOMIC DNA]</scope>
    <source>
        <strain evidence="6">BRFM137</strain>
    </source>
</reference>